<dbReference type="GO" id="GO:0000981">
    <property type="term" value="F:DNA-binding transcription factor activity, RNA polymerase II-specific"/>
    <property type="evidence" value="ECO:0007669"/>
    <property type="project" value="InterPro"/>
</dbReference>
<evidence type="ECO:0000259" key="7">
    <source>
        <dbReference type="PROSITE" id="PS50048"/>
    </source>
</evidence>
<dbReference type="InterPro" id="IPR001138">
    <property type="entry name" value="Zn2Cys6_DnaBD"/>
</dbReference>
<dbReference type="AlphaFoldDB" id="A0A5N6YE22"/>
<dbReference type="SMART" id="SM00066">
    <property type="entry name" value="GAL4"/>
    <property type="match status" value="1"/>
</dbReference>
<accession>A0A5N6YE22</accession>
<dbReference type="OrthoDB" id="5419315at2759"/>
<dbReference type="Proteomes" id="UP000325558">
    <property type="component" value="Unassembled WGS sequence"/>
</dbReference>
<organism evidence="8">
    <name type="scientific">Aspergillus arachidicola</name>
    <dbReference type="NCBI Taxonomy" id="656916"/>
    <lineage>
        <taxon>Eukaryota</taxon>
        <taxon>Fungi</taxon>
        <taxon>Dikarya</taxon>
        <taxon>Ascomycota</taxon>
        <taxon>Pezizomycotina</taxon>
        <taxon>Eurotiomycetes</taxon>
        <taxon>Eurotiomycetidae</taxon>
        <taxon>Eurotiales</taxon>
        <taxon>Aspergillaceae</taxon>
        <taxon>Aspergillus</taxon>
        <taxon>Aspergillus subgen. Circumdati</taxon>
    </lineage>
</organism>
<name>A0A5N6YE22_9EURO</name>
<keyword evidence="4" id="KW-0804">Transcription</keyword>
<dbReference type="InterPro" id="IPR021858">
    <property type="entry name" value="Fun_TF"/>
</dbReference>
<dbReference type="CDD" id="cd00067">
    <property type="entry name" value="GAL4"/>
    <property type="match status" value="1"/>
</dbReference>
<evidence type="ECO:0000256" key="2">
    <source>
        <dbReference type="ARBA" id="ARBA00023015"/>
    </source>
</evidence>
<evidence type="ECO:0000256" key="5">
    <source>
        <dbReference type="ARBA" id="ARBA00023242"/>
    </source>
</evidence>
<dbReference type="Pfam" id="PF11951">
    <property type="entry name" value="Fungal_trans_2"/>
    <property type="match status" value="1"/>
</dbReference>
<reference evidence="8" key="1">
    <citation type="submission" date="2019-04" db="EMBL/GenBank/DDBJ databases">
        <title>Friends and foes A comparative genomics study of 23 Aspergillus species from section Flavi.</title>
        <authorList>
            <consortium name="DOE Joint Genome Institute"/>
            <person name="Kjaerbolling I."/>
            <person name="Vesth T."/>
            <person name="Frisvad J.C."/>
            <person name="Nybo J.L."/>
            <person name="Theobald S."/>
            <person name="Kildgaard S."/>
            <person name="Isbrandt T."/>
            <person name="Kuo A."/>
            <person name="Sato A."/>
            <person name="Lyhne E.K."/>
            <person name="Kogle M.E."/>
            <person name="Wiebenga A."/>
            <person name="Kun R.S."/>
            <person name="Lubbers R.J."/>
            <person name="Makela M.R."/>
            <person name="Barry K."/>
            <person name="Chovatia M."/>
            <person name="Clum A."/>
            <person name="Daum C."/>
            <person name="Haridas S."/>
            <person name="He G."/>
            <person name="LaButti K."/>
            <person name="Lipzen A."/>
            <person name="Mondo S."/>
            <person name="Riley R."/>
            <person name="Salamov A."/>
            <person name="Simmons B.A."/>
            <person name="Magnuson J.K."/>
            <person name="Henrissat B."/>
            <person name="Mortensen U.H."/>
            <person name="Larsen T.O."/>
            <person name="Devries R.P."/>
            <person name="Grigoriev I.V."/>
            <person name="Machida M."/>
            <person name="Baker S.E."/>
            <person name="Andersen M.R."/>
        </authorList>
    </citation>
    <scope>NUCLEOTIDE SEQUENCE</scope>
    <source>
        <strain evidence="8">CBS 117612</strain>
    </source>
</reference>
<evidence type="ECO:0000313" key="8">
    <source>
        <dbReference type="EMBL" id="KAE8343715.1"/>
    </source>
</evidence>
<dbReference type="GO" id="GO:0008270">
    <property type="term" value="F:zinc ion binding"/>
    <property type="evidence" value="ECO:0007669"/>
    <property type="project" value="InterPro"/>
</dbReference>
<dbReference type="PANTHER" id="PTHR37534">
    <property type="entry name" value="TRANSCRIPTIONAL ACTIVATOR PROTEIN UGA3"/>
    <property type="match status" value="1"/>
</dbReference>
<evidence type="ECO:0000256" key="3">
    <source>
        <dbReference type="ARBA" id="ARBA00023125"/>
    </source>
</evidence>
<dbReference type="GO" id="GO:0045944">
    <property type="term" value="P:positive regulation of transcription by RNA polymerase II"/>
    <property type="evidence" value="ECO:0007669"/>
    <property type="project" value="TreeGrafter"/>
</dbReference>
<dbReference type="Pfam" id="PF00172">
    <property type="entry name" value="Zn_clus"/>
    <property type="match status" value="1"/>
</dbReference>
<evidence type="ECO:0000256" key="1">
    <source>
        <dbReference type="ARBA" id="ARBA00004123"/>
    </source>
</evidence>
<dbReference type="PROSITE" id="PS50048">
    <property type="entry name" value="ZN2_CY6_FUNGAL_2"/>
    <property type="match status" value="1"/>
</dbReference>
<comment type="subcellular location">
    <subcellularLocation>
        <location evidence="1">Nucleus</location>
    </subcellularLocation>
</comment>
<keyword evidence="2" id="KW-0805">Transcription regulation</keyword>
<dbReference type="EMBL" id="ML737127">
    <property type="protein sequence ID" value="KAE8343715.1"/>
    <property type="molecule type" value="Genomic_DNA"/>
</dbReference>
<keyword evidence="3" id="KW-0238">DNA-binding</keyword>
<dbReference type="GO" id="GO:0000976">
    <property type="term" value="F:transcription cis-regulatory region binding"/>
    <property type="evidence" value="ECO:0007669"/>
    <property type="project" value="TreeGrafter"/>
</dbReference>
<sequence length="567" mass="64247">MPNSHDDTLLRKRSRSGCWTCRRRHQKCDEQKPTCMNCRLRGVDCGGYGIVLTDFTARGNRKGQMVSKIKRNRPAGDEVNVIPQPSQPGPISGLESMEVDEIPKSPFVLIEDSVFLDLESRWDEDLDWIVSVEHEAQHNALTSPTVAEATEGYFADAAHPVELSTLDPSLLFMNEPTTLPPTPHDPFDQYLFTYYMETLALRLYPVKKDQNPYRTIYGALATESEPLLKSIMLASALHLTKQGRLPRFAIKPYRMAVQESFREALKRPDEAWSLGVTVLLSVVFDIIGTGLTTWSSKLIGCRRLLEIAFSASTSSRAFTGLHCVLLQYNWAVTMGKTLVRDLVQEDTLNQLKCIDELPSQGSTTEGLEMASHQCQWWDNLPDYQMHLFLREATDHSLAVARMGTTGPTEELLRLMPRVADLVNRIQEWQPNISTVPPEFVGSIQHFNLIWKSGMLCFIYSEVYALGPNDDLIKDLVQASIEPLDKLSWLQACLFPLFMIALHARTEQARSRFEAKLTEMHTALEFQGPLSVISILKTIWQQTSATHEGRLRWREVIRDLGAELNVLL</sequence>
<gene>
    <name evidence="8" type="ORF">BDV24DRAFT_149335</name>
</gene>
<evidence type="ECO:0000256" key="4">
    <source>
        <dbReference type="ARBA" id="ARBA00023163"/>
    </source>
</evidence>
<dbReference type="GO" id="GO:0005634">
    <property type="term" value="C:nucleus"/>
    <property type="evidence" value="ECO:0007669"/>
    <property type="project" value="UniProtKB-SubCell"/>
</dbReference>
<feature type="domain" description="Zn(2)-C6 fungal-type" evidence="7">
    <location>
        <begin position="17"/>
        <end position="45"/>
    </location>
</feature>
<protein>
    <recommendedName>
        <fullName evidence="7">Zn(2)-C6 fungal-type domain-containing protein</fullName>
    </recommendedName>
</protein>
<dbReference type="Gene3D" id="4.10.240.10">
    <property type="entry name" value="Zn(2)-C6 fungal-type DNA-binding domain"/>
    <property type="match status" value="1"/>
</dbReference>
<feature type="region of interest" description="Disordered" evidence="6">
    <location>
        <begin position="71"/>
        <end position="91"/>
    </location>
</feature>
<dbReference type="PROSITE" id="PS00463">
    <property type="entry name" value="ZN2_CY6_FUNGAL_1"/>
    <property type="match status" value="1"/>
</dbReference>
<keyword evidence="5" id="KW-0539">Nucleus</keyword>
<proteinExistence type="predicted"/>
<dbReference type="SUPFAM" id="SSF57701">
    <property type="entry name" value="Zn2/Cys6 DNA-binding domain"/>
    <property type="match status" value="1"/>
</dbReference>
<dbReference type="InterPro" id="IPR036864">
    <property type="entry name" value="Zn2-C6_fun-type_DNA-bd_sf"/>
</dbReference>
<evidence type="ECO:0000256" key="6">
    <source>
        <dbReference type="SAM" id="MobiDB-lite"/>
    </source>
</evidence>
<dbReference type="PANTHER" id="PTHR37534:SF49">
    <property type="entry name" value="LYSINE BIOSYNTHESIS REGULATORY PROTEIN LYS14"/>
    <property type="match status" value="1"/>
</dbReference>